<dbReference type="RefSeq" id="WP_268214738.1">
    <property type="nucleotide sequence ID" value="NZ_CP107241.1"/>
</dbReference>
<dbReference type="Gene3D" id="1.10.10.10">
    <property type="entry name" value="Winged helix-like DNA-binding domain superfamily/Winged helix DNA-binding domain"/>
    <property type="match status" value="1"/>
</dbReference>
<evidence type="ECO:0000313" key="2">
    <source>
        <dbReference type="Proteomes" id="UP001164737"/>
    </source>
</evidence>
<accession>A0AA47EVE6</accession>
<dbReference type="EMBL" id="CP107241">
    <property type="protein sequence ID" value="WAH66071.1"/>
    <property type="molecule type" value="Genomic_DNA"/>
</dbReference>
<protein>
    <submittedName>
        <fullName evidence="1">Terminase small subunit</fullName>
    </submittedName>
</protein>
<dbReference type="InterPro" id="IPR036388">
    <property type="entry name" value="WH-like_DNA-bd_sf"/>
</dbReference>
<dbReference type="InterPro" id="IPR009061">
    <property type="entry name" value="DNA-bd_dom_put_sf"/>
</dbReference>
<dbReference type="Proteomes" id="UP001164737">
    <property type="component" value="Chromosome"/>
</dbReference>
<name>A0AA47EVE6_9XANT</name>
<dbReference type="SUPFAM" id="SSF46955">
    <property type="entry name" value="Putative DNA-binding domain"/>
    <property type="match status" value="1"/>
</dbReference>
<gene>
    <name evidence="1" type="ORF">OEG85_09085</name>
</gene>
<organism evidence="1 2">
    <name type="scientific">Xanthomonas hortorum</name>
    <dbReference type="NCBI Taxonomy" id="56454"/>
    <lineage>
        <taxon>Bacteria</taxon>
        <taxon>Pseudomonadati</taxon>
        <taxon>Pseudomonadota</taxon>
        <taxon>Gammaproteobacteria</taxon>
        <taxon>Lysobacterales</taxon>
        <taxon>Lysobacteraceae</taxon>
        <taxon>Xanthomonas</taxon>
    </lineage>
</organism>
<dbReference type="AlphaFoldDB" id="A0AA47EVE6"/>
<proteinExistence type="predicted"/>
<reference evidence="1" key="1">
    <citation type="submission" date="2022-10" db="EMBL/GenBank/DDBJ databases">
        <title>Complete genome sequence resource for Xanthomonas hortorum isolated from Greek Oregano.</title>
        <authorList>
            <person name="Gonzalez-Tobon J."/>
            <person name="Helmann T.C."/>
            <person name="Daughtrey M."/>
            <person name="Stodghill P.V."/>
            <person name="Filiatrault M.J."/>
        </authorList>
    </citation>
    <scope>NUCLEOTIDE SEQUENCE</scope>
    <source>
        <strain evidence="1">Oregano 108</strain>
    </source>
</reference>
<evidence type="ECO:0000313" key="1">
    <source>
        <dbReference type="EMBL" id="WAH66071.1"/>
    </source>
</evidence>
<sequence length="143" mass="15838">MDPDRPTIHGVPLDRAAAELGIPTGTLRRWVRQGCPVVHRGHRGRGHAALVDPAKVLQWRQAGERQQIYLELARVVPTVIAHAASDSMRLANGIDKKRLAGVQAATWYMATNAVLDHLRERCPAVPELAVVPDEIEQLRKIAR</sequence>